<proteinExistence type="inferred from homology"/>
<organism evidence="9 10">
    <name type="scientific">Mycobacteroides chelonae</name>
    <name type="common">Mycobacterium chelonae</name>
    <dbReference type="NCBI Taxonomy" id="1774"/>
    <lineage>
        <taxon>Bacteria</taxon>
        <taxon>Bacillati</taxon>
        <taxon>Actinomycetota</taxon>
        <taxon>Actinomycetes</taxon>
        <taxon>Mycobacteriales</taxon>
        <taxon>Mycobacteriaceae</taxon>
        <taxon>Mycobacteroides</taxon>
    </lineage>
</organism>
<evidence type="ECO:0000256" key="1">
    <source>
        <dbReference type="ARBA" id="ARBA00004236"/>
    </source>
</evidence>
<comment type="caution">
    <text evidence="9">The sequence shown here is derived from an EMBL/GenBank/DDBJ whole genome shotgun (WGS) entry which is preliminary data.</text>
</comment>
<evidence type="ECO:0000259" key="8">
    <source>
        <dbReference type="Pfam" id="PF11203"/>
    </source>
</evidence>
<evidence type="ECO:0000313" key="10">
    <source>
        <dbReference type="Proteomes" id="UP000180043"/>
    </source>
</evidence>
<reference evidence="9 10" key="1">
    <citation type="submission" date="2016-10" db="EMBL/GenBank/DDBJ databases">
        <title>Evaluation of Human, Veterinary and Environmental Mycobacterium chelonae Isolates by Core Genome Phylogenomic Analysis, Targeted Gene Comparison, and Anti-microbial Susceptibility Patterns: A Tale of Mistaken Identities.</title>
        <authorList>
            <person name="Fogelson S.B."/>
            <person name="Camus A.C."/>
            <person name="Lorenz W."/>
            <person name="Vasireddy R."/>
            <person name="Vasireddy S."/>
            <person name="Smith T."/>
            <person name="Brown-Elliott B.A."/>
            <person name="Wallace R.J.Jr."/>
            <person name="Hasan N.A."/>
            <person name="Reischl U."/>
            <person name="Sanchez S."/>
        </authorList>
    </citation>
    <scope>NUCLEOTIDE SEQUENCE [LARGE SCALE GENOMIC DNA]</scope>
    <source>
        <strain evidence="9 10">15515</strain>
    </source>
</reference>
<keyword evidence="4 7" id="KW-0812">Transmembrane</keyword>
<feature type="domain" description="Type VII secretion system protein EccE" evidence="8">
    <location>
        <begin position="142"/>
        <end position="196"/>
    </location>
</feature>
<keyword evidence="5 7" id="KW-1133">Transmembrane helix</keyword>
<evidence type="ECO:0000256" key="2">
    <source>
        <dbReference type="ARBA" id="ARBA00007759"/>
    </source>
</evidence>
<dbReference type="EMBL" id="MLIQ01000011">
    <property type="protein sequence ID" value="OHU59456.1"/>
    <property type="molecule type" value="Genomic_DNA"/>
</dbReference>
<dbReference type="GO" id="GO:0005886">
    <property type="term" value="C:plasma membrane"/>
    <property type="evidence" value="ECO:0007669"/>
    <property type="project" value="UniProtKB-SubCell"/>
</dbReference>
<evidence type="ECO:0000256" key="3">
    <source>
        <dbReference type="ARBA" id="ARBA00022475"/>
    </source>
</evidence>
<dbReference type="Pfam" id="PF11203">
    <property type="entry name" value="EccE"/>
    <property type="match status" value="1"/>
</dbReference>
<comment type="similarity">
    <text evidence="2">Belongs to the EccE family.</text>
</comment>
<evidence type="ECO:0000256" key="7">
    <source>
        <dbReference type="SAM" id="Phobius"/>
    </source>
</evidence>
<dbReference type="Proteomes" id="UP000180043">
    <property type="component" value="Unassembled WGS sequence"/>
</dbReference>
<dbReference type="AlphaFoldDB" id="A0A1S1LNW2"/>
<evidence type="ECO:0000313" key="9">
    <source>
        <dbReference type="EMBL" id="OHU59456.1"/>
    </source>
</evidence>
<keyword evidence="3" id="KW-1003">Cell membrane</keyword>
<gene>
    <name evidence="9" type="ORF">BKG82_02360</name>
</gene>
<feature type="transmembrane region" description="Helical" evidence="7">
    <location>
        <begin position="41"/>
        <end position="66"/>
    </location>
</feature>
<name>A0A1S1LNW2_MYCCH</name>
<dbReference type="RefSeq" id="WP_057967057.1">
    <property type="nucleotide sequence ID" value="NZ_MLII01000028.1"/>
</dbReference>
<comment type="subcellular location">
    <subcellularLocation>
        <location evidence="1">Cell membrane</location>
    </subcellularLocation>
</comment>
<dbReference type="InterPro" id="IPR050051">
    <property type="entry name" value="EccE_dom"/>
</dbReference>
<sequence>MSKNVKLYRPPVPCTLRLTLVATLVAAGAFALYRRDPADRWIAITAGVLALVLLVWWRGTFLTDILGRFTKLLTRRISGRSSANTPQIVAAGVDARTTVALELSAPASDEEVPLGLLSGYLDRYGVRCSSIRVTTAGIAGTENKTWVSLTLSAADNLAALQARSSRIPLRETADIVGRRLSDHLRELGWQINAAENPGTPLPEEVKEGSRAVTDDHGYLAAYRATVNDDLPNTLGSIWSAPLPERWTVLELTGTTDAPLLTVVCALRTDEKPESRAPWGGLTLCWGEHLPVLQAMNPLSPNSFGVAGTPVTVEFLDNLAPQNEAQALV</sequence>
<evidence type="ECO:0000256" key="6">
    <source>
        <dbReference type="ARBA" id="ARBA00023136"/>
    </source>
</evidence>
<dbReference type="InterPro" id="IPR021368">
    <property type="entry name" value="T7SS_EccE"/>
</dbReference>
<dbReference type="NCBIfam" id="TIGR03923">
    <property type="entry name" value="T7SS_EccE"/>
    <property type="match status" value="1"/>
</dbReference>
<keyword evidence="6 7" id="KW-0472">Membrane</keyword>
<evidence type="ECO:0000256" key="5">
    <source>
        <dbReference type="ARBA" id="ARBA00022989"/>
    </source>
</evidence>
<evidence type="ECO:0000256" key="4">
    <source>
        <dbReference type="ARBA" id="ARBA00022692"/>
    </source>
</evidence>
<accession>A0A1S1LNW2</accession>
<protein>
    <submittedName>
        <fullName evidence="9">Type VII secretion protein EccE</fullName>
    </submittedName>
</protein>